<dbReference type="InterPro" id="IPR002125">
    <property type="entry name" value="CMP_dCMP_dom"/>
</dbReference>
<dbReference type="AlphaFoldDB" id="A0A285R1X9"/>
<dbReference type="PANTHER" id="PTHR11079:SF162">
    <property type="entry name" value="RIBOFLAVIN BIOSYNTHESIS PROTEIN PYRD, CHLOROPLASTIC"/>
    <property type="match status" value="1"/>
</dbReference>
<name>A0A285R1X9_9SPHN</name>
<keyword evidence="3" id="KW-1185">Reference proteome</keyword>
<dbReference type="Proteomes" id="UP000219494">
    <property type="component" value="Unassembled WGS sequence"/>
</dbReference>
<protein>
    <submittedName>
        <fullName evidence="2">tRNA(Adenine34) deaminase</fullName>
    </submittedName>
</protein>
<feature type="domain" description="CMP/dCMP-type deaminase" evidence="1">
    <location>
        <begin position="10"/>
        <end position="134"/>
    </location>
</feature>
<dbReference type="Gene3D" id="3.40.140.10">
    <property type="entry name" value="Cytidine Deaminase, domain 2"/>
    <property type="match status" value="1"/>
</dbReference>
<dbReference type="GO" id="GO:0003824">
    <property type="term" value="F:catalytic activity"/>
    <property type="evidence" value="ECO:0007669"/>
    <property type="project" value="InterPro"/>
</dbReference>
<evidence type="ECO:0000259" key="1">
    <source>
        <dbReference type="PROSITE" id="PS51747"/>
    </source>
</evidence>
<accession>A0A285R1X9</accession>
<evidence type="ECO:0000313" key="2">
    <source>
        <dbReference type="EMBL" id="SOB86377.1"/>
    </source>
</evidence>
<proteinExistence type="predicted"/>
<organism evidence="2 3">
    <name type="scientific">Sphingomonas guangdongensis</name>
    <dbReference type="NCBI Taxonomy" id="1141890"/>
    <lineage>
        <taxon>Bacteria</taxon>
        <taxon>Pseudomonadati</taxon>
        <taxon>Pseudomonadota</taxon>
        <taxon>Alphaproteobacteria</taxon>
        <taxon>Sphingomonadales</taxon>
        <taxon>Sphingomonadaceae</taxon>
        <taxon>Sphingomonas</taxon>
    </lineage>
</organism>
<gene>
    <name evidence="2" type="ORF">SAMN06297144_1482</name>
</gene>
<reference evidence="2 3" key="1">
    <citation type="submission" date="2017-07" db="EMBL/GenBank/DDBJ databases">
        <authorList>
            <person name="Sun Z.S."/>
            <person name="Albrecht U."/>
            <person name="Echele G."/>
            <person name="Lee C.C."/>
        </authorList>
    </citation>
    <scope>NUCLEOTIDE SEQUENCE [LARGE SCALE GENOMIC DNA]</scope>
    <source>
        <strain evidence="2 3">CGMCC 1.12672</strain>
    </source>
</reference>
<dbReference type="SUPFAM" id="SSF53927">
    <property type="entry name" value="Cytidine deaminase-like"/>
    <property type="match status" value="1"/>
</dbReference>
<dbReference type="Pfam" id="PF00383">
    <property type="entry name" value="dCMP_cyt_deam_1"/>
    <property type="match status" value="1"/>
</dbReference>
<dbReference type="PROSITE" id="PS51747">
    <property type="entry name" value="CYT_DCMP_DEAMINASES_2"/>
    <property type="match status" value="1"/>
</dbReference>
<dbReference type="EMBL" id="OBMI01000002">
    <property type="protein sequence ID" value="SOB86377.1"/>
    <property type="molecule type" value="Genomic_DNA"/>
</dbReference>
<sequence>MIGETAMRAGNDERWMRMALDVARSKGSDPSTSPLGCVIVLDGKVIAAERNQTQELPDATAHAEMMAIRRACESTGEMELRGATLYSTLQPCGMCTMASIWAKVGRVVYGAGRDDVHRMYFEARHVDTLGFIADAYRDDIEIEGGCLAGECAALYYPPDADLPQDEQANL</sequence>
<dbReference type="InterPro" id="IPR016193">
    <property type="entry name" value="Cytidine_deaminase-like"/>
</dbReference>
<dbReference type="CDD" id="cd01285">
    <property type="entry name" value="nucleoside_deaminase"/>
    <property type="match status" value="1"/>
</dbReference>
<dbReference type="PANTHER" id="PTHR11079">
    <property type="entry name" value="CYTOSINE DEAMINASE FAMILY MEMBER"/>
    <property type="match status" value="1"/>
</dbReference>
<evidence type="ECO:0000313" key="3">
    <source>
        <dbReference type="Proteomes" id="UP000219494"/>
    </source>
</evidence>